<dbReference type="EMBL" id="BAABGN010000004">
    <property type="protein sequence ID" value="GAA4420454.1"/>
    <property type="molecule type" value="Genomic_DNA"/>
</dbReference>
<evidence type="ECO:0000313" key="1">
    <source>
        <dbReference type="EMBL" id="GAA4416891.1"/>
    </source>
</evidence>
<protein>
    <submittedName>
        <fullName evidence="2">ComF family protein</fullName>
    </submittedName>
</protein>
<dbReference type="RefSeq" id="WP_345214888.1">
    <property type="nucleotide sequence ID" value="NZ_BAABGN010000002.1"/>
</dbReference>
<dbReference type="PANTHER" id="PTHR47505">
    <property type="entry name" value="DNA UTILIZATION PROTEIN YHGH"/>
    <property type="match status" value="1"/>
</dbReference>
<reference evidence="2" key="1">
    <citation type="journal article" date="2014" name="Int. J. Syst. Evol. Microbiol.">
        <title>Complete genome of a new Firmicutes species belonging to the dominant human colonic microbiota ('Ruminococcus bicirculans') reveals two chromosomes and a selective capacity to utilize plant glucans.</title>
        <authorList>
            <consortium name="NISC Comparative Sequencing Program"/>
            <person name="Wegmann U."/>
            <person name="Louis P."/>
            <person name="Goesmann A."/>
            <person name="Henrissat B."/>
            <person name="Duncan S.H."/>
            <person name="Flint H.J."/>
        </authorList>
    </citation>
    <scope>NUCLEOTIDE SEQUENCE</scope>
    <source>
        <strain evidence="2">JCM 17810</strain>
    </source>
</reference>
<keyword evidence="3" id="KW-1185">Reference proteome</keyword>
<reference evidence="3" key="2">
    <citation type="journal article" date="2019" name="Int. J. Syst. Evol. Microbiol.">
        <title>The Global Catalogue of Microorganisms (GCM) 10K type strain sequencing project: providing services to taxonomists for standard genome sequencing and annotation.</title>
        <authorList>
            <consortium name="The Broad Institute Genomics Platform"/>
            <consortium name="The Broad Institute Genome Sequencing Center for Infectious Disease"/>
            <person name="Wu L."/>
            <person name="Ma J."/>
        </authorList>
    </citation>
    <scope>NUCLEOTIDE SEQUENCE [LARGE SCALE GENOMIC DNA]</scope>
    <source>
        <strain evidence="3">JCM 17810</strain>
    </source>
</reference>
<organism evidence="2 3">
    <name type="scientific">Georgenia halophila</name>
    <dbReference type="NCBI Taxonomy" id="620889"/>
    <lineage>
        <taxon>Bacteria</taxon>
        <taxon>Bacillati</taxon>
        <taxon>Actinomycetota</taxon>
        <taxon>Actinomycetes</taxon>
        <taxon>Micrococcales</taxon>
        <taxon>Bogoriellaceae</taxon>
        <taxon>Georgenia</taxon>
    </lineage>
</organism>
<accession>A0ABP8L0M6</accession>
<name>A0ABP8L0M6_9MICO</name>
<gene>
    <name evidence="1" type="ORF">GCM10023169_04750</name>
    <name evidence="2" type="ORF">GCM10023169_12360</name>
</gene>
<dbReference type="SUPFAM" id="SSF53271">
    <property type="entry name" value="PRTase-like"/>
    <property type="match status" value="1"/>
</dbReference>
<dbReference type="PANTHER" id="PTHR47505:SF1">
    <property type="entry name" value="DNA UTILIZATION PROTEIN YHGH"/>
    <property type="match status" value="1"/>
</dbReference>
<reference evidence="2" key="3">
    <citation type="submission" date="2023-12" db="EMBL/GenBank/DDBJ databases">
        <authorList>
            <person name="Sun Q."/>
            <person name="Inoue M."/>
        </authorList>
    </citation>
    <scope>NUCLEOTIDE SEQUENCE</scope>
    <source>
        <strain evidence="2">JCM 17810</strain>
    </source>
</reference>
<evidence type="ECO:0000313" key="3">
    <source>
        <dbReference type="Proteomes" id="UP001500622"/>
    </source>
</evidence>
<dbReference type="InterPro" id="IPR029057">
    <property type="entry name" value="PRTase-like"/>
</dbReference>
<dbReference type="Proteomes" id="UP001500622">
    <property type="component" value="Unassembled WGS sequence"/>
</dbReference>
<sequence length="247" mass="25717">MDVRQALTDAGRLVLPVECAGCGRWDLVLCARCVRLLSRPPVRCEQRAPLLGGAGTSPLPTWSVGQYRGSLRAIVLAWKTGRRQDIAPEVLTAAEQAATTWAHDPDLRSLLTDHDSVLVVPVPSGWRRRVARRLVVADLADAVARGLAAGRHEGEVLVADVLRRRGGSAHQAGIGARARIANRRGTVRARARLPTGTAVVLVDDVVTTGASLAASADAAEAAGGRTVAAFTLASTAGPTGAAGRLAS</sequence>
<dbReference type="InterPro" id="IPR051910">
    <property type="entry name" value="ComF/GntX_DNA_util-trans"/>
</dbReference>
<dbReference type="EMBL" id="BAABGN010000002">
    <property type="protein sequence ID" value="GAA4416891.1"/>
    <property type="molecule type" value="Genomic_DNA"/>
</dbReference>
<evidence type="ECO:0000313" key="2">
    <source>
        <dbReference type="EMBL" id="GAA4420454.1"/>
    </source>
</evidence>
<dbReference type="Gene3D" id="3.40.50.2020">
    <property type="match status" value="1"/>
</dbReference>
<comment type="caution">
    <text evidence="2">The sequence shown here is derived from an EMBL/GenBank/DDBJ whole genome shotgun (WGS) entry which is preliminary data.</text>
</comment>
<proteinExistence type="predicted"/>